<reference evidence="1 2" key="1">
    <citation type="journal article" date="2019" name="Nat. Ecol. Evol.">
        <title>Megaphylogeny resolves global patterns of mushroom evolution.</title>
        <authorList>
            <person name="Varga T."/>
            <person name="Krizsan K."/>
            <person name="Foldi C."/>
            <person name="Dima B."/>
            <person name="Sanchez-Garcia M."/>
            <person name="Sanchez-Ramirez S."/>
            <person name="Szollosi G.J."/>
            <person name="Szarkandi J.G."/>
            <person name="Papp V."/>
            <person name="Albert L."/>
            <person name="Andreopoulos W."/>
            <person name="Angelini C."/>
            <person name="Antonin V."/>
            <person name="Barry K.W."/>
            <person name="Bougher N.L."/>
            <person name="Buchanan P."/>
            <person name="Buyck B."/>
            <person name="Bense V."/>
            <person name="Catcheside P."/>
            <person name="Chovatia M."/>
            <person name="Cooper J."/>
            <person name="Damon W."/>
            <person name="Desjardin D."/>
            <person name="Finy P."/>
            <person name="Geml J."/>
            <person name="Haridas S."/>
            <person name="Hughes K."/>
            <person name="Justo A."/>
            <person name="Karasinski D."/>
            <person name="Kautmanova I."/>
            <person name="Kiss B."/>
            <person name="Kocsube S."/>
            <person name="Kotiranta H."/>
            <person name="LaButti K.M."/>
            <person name="Lechner B.E."/>
            <person name="Liimatainen K."/>
            <person name="Lipzen A."/>
            <person name="Lukacs Z."/>
            <person name="Mihaltcheva S."/>
            <person name="Morgado L.N."/>
            <person name="Niskanen T."/>
            <person name="Noordeloos M.E."/>
            <person name="Ohm R.A."/>
            <person name="Ortiz-Santana B."/>
            <person name="Ovrebo C."/>
            <person name="Racz N."/>
            <person name="Riley R."/>
            <person name="Savchenko A."/>
            <person name="Shiryaev A."/>
            <person name="Soop K."/>
            <person name="Spirin V."/>
            <person name="Szebenyi C."/>
            <person name="Tomsovsky M."/>
            <person name="Tulloss R.E."/>
            <person name="Uehling J."/>
            <person name="Grigoriev I.V."/>
            <person name="Vagvolgyi C."/>
            <person name="Papp T."/>
            <person name="Martin F.M."/>
            <person name="Miettinen O."/>
            <person name="Hibbett D.S."/>
            <person name="Nagy L.G."/>
        </authorList>
    </citation>
    <scope>NUCLEOTIDE SEQUENCE [LARGE SCALE GENOMIC DNA]</scope>
    <source>
        <strain evidence="1 2">NL-1719</strain>
    </source>
</reference>
<sequence>MGSCIVSSLVLGLSFRQSRRGGRCDLRSSFILFVVLGRRAGTGHFSRLFQSTPPPLLGHALAHHPQLLCILQLSLSLLFYLRFSFERLATVFVDNTLSEVPFSIDAVHHPSIFCVQVQQNVVGQRFMADGRCIMEKWSQNGSRERKWNRRDDDVAGWRQTSTVESKMRGLHEGVVVGDGRVILIRARRR</sequence>
<keyword evidence="2" id="KW-1185">Reference proteome</keyword>
<accession>A0ACD3A7D8</accession>
<evidence type="ECO:0000313" key="1">
    <source>
        <dbReference type="EMBL" id="TFK61603.1"/>
    </source>
</evidence>
<protein>
    <submittedName>
        <fullName evidence="1">Uncharacterized protein</fullName>
    </submittedName>
</protein>
<evidence type="ECO:0000313" key="2">
    <source>
        <dbReference type="Proteomes" id="UP000308600"/>
    </source>
</evidence>
<proteinExistence type="predicted"/>
<name>A0ACD3A7D8_9AGAR</name>
<gene>
    <name evidence="1" type="ORF">BDN72DRAFT_435492</name>
</gene>
<organism evidence="1 2">
    <name type="scientific">Pluteus cervinus</name>
    <dbReference type="NCBI Taxonomy" id="181527"/>
    <lineage>
        <taxon>Eukaryota</taxon>
        <taxon>Fungi</taxon>
        <taxon>Dikarya</taxon>
        <taxon>Basidiomycota</taxon>
        <taxon>Agaricomycotina</taxon>
        <taxon>Agaricomycetes</taxon>
        <taxon>Agaricomycetidae</taxon>
        <taxon>Agaricales</taxon>
        <taxon>Pluteineae</taxon>
        <taxon>Pluteaceae</taxon>
        <taxon>Pluteus</taxon>
    </lineage>
</organism>
<dbReference type="EMBL" id="ML208644">
    <property type="protein sequence ID" value="TFK61603.1"/>
    <property type="molecule type" value="Genomic_DNA"/>
</dbReference>
<dbReference type="Proteomes" id="UP000308600">
    <property type="component" value="Unassembled WGS sequence"/>
</dbReference>